<dbReference type="Pfam" id="PF08245">
    <property type="entry name" value="Mur_ligase_M"/>
    <property type="match status" value="1"/>
</dbReference>
<dbReference type="Gene3D" id="3.40.1390.10">
    <property type="entry name" value="MurE/MurF, N-terminal domain"/>
    <property type="match status" value="1"/>
</dbReference>
<keyword evidence="8 10" id="KW-0131">Cell cycle</keyword>
<dbReference type="InterPro" id="IPR051046">
    <property type="entry name" value="MurCDEF_CellWall_CoF430Synth"/>
</dbReference>
<gene>
    <name evidence="10" type="primary">murF</name>
    <name evidence="14" type="ORF">P255_00142</name>
</gene>
<dbReference type="UniPathway" id="UPA00219"/>
<evidence type="ECO:0000256" key="6">
    <source>
        <dbReference type="ARBA" id="ARBA00022960"/>
    </source>
</evidence>
<dbReference type="SUPFAM" id="SSF53623">
    <property type="entry name" value="MurD-like peptide ligases, catalytic domain"/>
    <property type="match status" value="1"/>
</dbReference>
<organism evidence="14 15">
    <name type="scientific">Acinetobacter brisouii CIP 110357</name>
    <dbReference type="NCBI Taxonomy" id="1341683"/>
    <lineage>
        <taxon>Bacteria</taxon>
        <taxon>Pseudomonadati</taxon>
        <taxon>Pseudomonadota</taxon>
        <taxon>Gammaproteobacteria</taxon>
        <taxon>Moraxellales</taxon>
        <taxon>Moraxellaceae</taxon>
        <taxon>Acinetobacter</taxon>
    </lineage>
</organism>
<dbReference type="InterPro" id="IPR036565">
    <property type="entry name" value="Mur-like_cat_sf"/>
</dbReference>
<keyword evidence="1 10" id="KW-0963">Cytoplasm</keyword>
<dbReference type="RefSeq" id="WP_004898994.1">
    <property type="nucleotide sequence ID" value="NZ_BBTI01000003.1"/>
</dbReference>
<evidence type="ECO:0000256" key="8">
    <source>
        <dbReference type="ARBA" id="ARBA00023306"/>
    </source>
</evidence>
<evidence type="ECO:0000256" key="1">
    <source>
        <dbReference type="ARBA" id="ARBA00022490"/>
    </source>
</evidence>
<keyword evidence="3 10" id="KW-0132">Cell division</keyword>
<evidence type="ECO:0000256" key="5">
    <source>
        <dbReference type="ARBA" id="ARBA00022840"/>
    </source>
</evidence>
<dbReference type="AlphaFoldDB" id="V2USP7"/>
<evidence type="ECO:0000313" key="14">
    <source>
        <dbReference type="EMBL" id="ESK53032.1"/>
    </source>
</evidence>
<dbReference type="Pfam" id="PF02875">
    <property type="entry name" value="Mur_ligase_C"/>
    <property type="match status" value="1"/>
</dbReference>
<dbReference type="InterPro" id="IPR013221">
    <property type="entry name" value="Mur_ligase_cen"/>
</dbReference>
<dbReference type="GO" id="GO:0008766">
    <property type="term" value="F:UDP-N-acetylmuramoylalanyl-D-glutamyl-2,6-diaminopimelate-D-alanyl-D-alanine ligase activity"/>
    <property type="evidence" value="ECO:0007669"/>
    <property type="project" value="RHEA"/>
</dbReference>
<keyword evidence="9 10" id="KW-0961">Cell wall biogenesis/degradation</keyword>
<dbReference type="Gene3D" id="3.40.1190.10">
    <property type="entry name" value="Mur-like, catalytic domain"/>
    <property type="match status" value="1"/>
</dbReference>
<dbReference type="SUPFAM" id="SSF53244">
    <property type="entry name" value="MurD-like peptide ligases, peptide-binding domain"/>
    <property type="match status" value="1"/>
</dbReference>
<dbReference type="PANTHER" id="PTHR43024">
    <property type="entry name" value="UDP-N-ACETYLMURAMOYL-TRIPEPTIDE--D-ALANYL-D-ALANINE LIGASE"/>
    <property type="match status" value="1"/>
</dbReference>
<comment type="pathway">
    <text evidence="10 11">Cell wall biogenesis; peptidoglycan biosynthesis.</text>
</comment>
<comment type="caution">
    <text evidence="14">The sequence shown here is derived from an EMBL/GenBank/DDBJ whole genome shotgun (WGS) entry which is preliminary data.</text>
</comment>
<dbReference type="OrthoDB" id="9801978at2"/>
<evidence type="ECO:0000259" key="13">
    <source>
        <dbReference type="Pfam" id="PF08245"/>
    </source>
</evidence>
<dbReference type="GO" id="GO:0008360">
    <property type="term" value="P:regulation of cell shape"/>
    <property type="evidence" value="ECO:0007669"/>
    <property type="project" value="UniProtKB-KW"/>
</dbReference>
<evidence type="ECO:0000256" key="10">
    <source>
        <dbReference type="HAMAP-Rule" id="MF_02019"/>
    </source>
</evidence>
<comment type="catalytic activity">
    <reaction evidence="10 11">
        <text>D-alanyl-D-alanine + UDP-N-acetyl-alpha-D-muramoyl-L-alanyl-gamma-D-glutamyl-meso-2,6-diaminopimelate + ATP = UDP-N-acetyl-alpha-D-muramoyl-L-alanyl-gamma-D-glutamyl-meso-2,6-diaminopimeloyl-D-alanyl-D-alanine + ADP + phosphate + H(+)</text>
        <dbReference type="Rhea" id="RHEA:28374"/>
        <dbReference type="ChEBI" id="CHEBI:15378"/>
        <dbReference type="ChEBI" id="CHEBI:30616"/>
        <dbReference type="ChEBI" id="CHEBI:43474"/>
        <dbReference type="ChEBI" id="CHEBI:57822"/>
        <dbReference type="ChEBI" id="CHEBI:61386"/>
        <dbReference type="ChEBI" id="CHEBI:83905"/>
        <dbReference type="ChEBI" id="CHEBI:456216"/>
        <dbReference type="EC" id="6.3.2.10"/>
    </reaction>
</comment>
<comment type="function">
    <text evidence="10 11">Involved in cell wall formation. Catalyzes the final step in the synthesis of UDP-N-acetylmuramoyl-pentapeptide, the precursor of murein.</text>
</comment>
<dbReference type="GO" id="GO:0005524">
    <property type="term" value="F:ATP binding"/>
    <property type="evidence" value="ECO:0007669"/>
    <property type="project" value="UniProtKB-UniRule"/>
</dbReference>
<evidence type="ECO:0000256" key="4">
    <source>
        <dbReference type="ARBA" id="ARBA00022741"/>
    </source>
</evidence>
<dbReference type="GO" id="GO:0071555">
    <property type="term" value="P:cell wall organization"/>
    <property type="evidence" value="ECO:0007669"/>
    <property type="project" value="UniProtKB-KW"/>
</dbReference>
<feature type="domain" description="Mur ligase C-terminal" evidence="12">
    <location>
        <begin position="327"/>
        <end position="437"/>
    </location>
</feature>
<dbReference type="GO" id="GO:0047480">
    <property type="term" value="F:UDP-N-acetylmuramoyl-tripeptide-D-alanyl-D-alanine ligase activity"/>
    <property type="evidence" value="ECO:0007669"/>
    <property type="project" value="UniProtKB-UniRule"/>
</dbReference>
<feature type="binding site" evidence="10">
    <location>
        <begin position="122"/>
        <end position="128"/>
    </location>
    <ligand>
        <name>ATP</name>
        <dbReference type="ChEBI" id="CHEBI:30616"/>
    </ligand>
</feature>
<dbReference type="EMBL" id="AYEU01000001">
    <property type="protein sequence ID" value="ESK53032.1"/>
    <property type="molecule type" value="Genomic_DNA"/>
</dbReference>
<dbReference type="NCBIfam" id="TIGR01143">
    <property type="entry name" value="murF"/>
    <property type="match status" value="1"/>
</dbReference>
<keyword evidence="6 10" id="KW-0133">Cell shape</keyword>
<dbReference type="PANTHER" id="PTHR43024:SF1">
    <property type="entry name" value="UDP-N-ACETYLMURAMOYL-TRIPEPTIDE--D-ALANYL-D-ALANINE LIGASE"/>
    <property type="match status" value="1"/>
</dbReference>
<name>V2USP7_9GAMM</name>
<evidence type="ECO:0000313" key="15">
    <source>
        <dbReference type="Proteomes" id="UP000018418"/>
    </source>
</evidence>
<reference evidence="14 15" key="1">
    <citation type="submission" date="2013-10" db="EMBL/GenBank/DDBJ databases">
        <title>The Genome Sequence of Acinetobacter brisouii CIP 110357.</title>
        <authorList>
            <consortium name="The Broad Institute Genomics Platform"/>
            <consortium name="The Broad Institute Genome Sequencing Center for Infectious Disease"/>
            <person name="Cerqueira G."/>
            <person name="Feldgarden M."/>
            <person name="Courvalin P."/>
            <person name="Grillot-Courvalin C."/>
            <person name="Clermont D."/>
            <person name="Rocha E."/>
            <person name="Yoon E.-J."/>
            <person name="Nemec A."/>
            <person name="Young S.K."/>
            <person name="Zeng Q."/>
            <person name="Gargeya S."/>
            <person name="Fitzgerald M."/>
            <person name="Abouelleil A."/>
            <person name="Alvarado L."/>
            <person name="Berlin A.M."/>
            <person name="Chapman S.B."/>
            <person name="Gainer-Dewar J."/>
            <person name="Goldberg J."/>
            <person name="Gnerre S."/>
            <person name="Griggs A."/>
            <person name="Gujja S."/>
            <person name="Hansen M."/>
            <person name="Howarth C."/>
            <person name="Imamovic A."/>
            <person name="Ireland A."/>
            <person name="Larimer J."/>
            <person name="McCowan C."/>
            <person name="Murphy C."/>
            <person name="Pearson M."/>
            <person name="Poon T.W."/>
            <person name="Priest M."/>
            <person name="Roberts A."/>
            <person name="Saif S."/>
            <person name="Shea T."/>
            <person name="Sykes S."/>
            <person name="Wortman J."/>
            <person name="Nusbaum C."/>
            <person name="Birren B."/>
        </authorList>
    </citation>
    <scope>NUCLEOTIDE SEQUENCE [LARGE SCALE GENOMIC DNA]</scope>
    <source>
        <strain evidence="14 15">CIP 110357</strain>
    </source>
</reference>
<dbReference type="HAMAP" id="MF_02019">
    <property type="entry name" value="MurF"/>
    <property type="match status" value="1"/>
</dbReference>
<evidence type="ECO:0000256" key="11">
    <source>
        <dbReference type="RuleBase" id="RU004136"/>
    </source>
</evidence>
<protein>
    <recommendedName>
        <fullName evidence="10 11">UDP-N-acetylmuramoyl-tripeptide--D-alanyl-D-alanine ligase</fullName>
        <ecNumber evidence="10 11">6.3.2.10</ecNumber>
    </recommendedName>
    <alternativeName>
        <fullName evidence="10">D-alanyl-D-alanine-adding enzyme</fullName>
    </alternativeName>
</protein>
<comment type="similarity">
    <text evidence="10">Belongs to the MurCDEF family. MurF subfamily.</text>
</comment>
<dbReference type="GO" id="GO:0005737">
    <property type="term" value="C:cytoplasm"/>
    <property type="evidence" value="ECO:0007669"/>
    <property type="project" value="UniProtKB-SubCell"/>
</dbReference>
<keyword evidence="15" id="KW-1185">Reference proteome</keyword>
<evidence type="ECO:0000256" key="9">
    <source>
        <dbReference type="ARBA" id="ARBA00023316"/>
    </source>
</evidence>
<dbReference type="EC" id="6.3.2.10" evidence="10 11"/>
<evidence type="ECO:0000259" key="12">
    <source>
        <dbReference type="Pfam" id="PF02875"/>
    </source>
</evidence>
<keyword evidence="4 10" id="KW-0547">Nucleotide-binding</keyword>
<dbReference type="SUPFAM" id="SSF63418">
    <property type="entry name" value="MurE/MurF N-terminal domain"/>
    <property type="match status" value="1"/>
</dbReference>
<comment type="subcellular location">
    <subcellularLocation>
        <location evidence="10 11">Cytoplasm</location>
    </subcellularLocation>
</comment>
<evidence type="ECO:0000256" key="2">
    <source>
        <dbReference type="ARBA" id="ARBA00022598"/>
    </source>
</evidence>
<dbReference type="Gene3D" id="3.90.190.20">
    <property type="entry name" value="Mur ligase, C-terminal domain"/>
    <property type="match status" value="1"/>
</dbReference>
<keyword evidence="7 10" id="KW-0573">Peptidoglycan synthesis</keyword>
<keyword evidence="5 10" id="KW-0067">ATP-binding</keyword>
<evidence type="ECO:0000256" key="7">
    <source>
        <dbReference type="ARBA" id="ARBA00022984"/>
    </source>
</evidence>
<proteinExistence type="inferred from homology"/>
<dbReference type="InterPro" id="IPR036615">
    <property type="entry name" value="Mur_ligase_C_dom_sf"/>
</dbReference>
<dbReference type="HOGENOM" id="CLU_031507_4_0_6"/>
<feature type="domain" description="Mur ligase central" evidence="13">
    <location>
        <begin position="121"/>
        <end position="304"/>
    </location>
</feature>
<dbReference type="PATRIC" id="fig|1341683.3.peg.140"/>
<accession>V2USP7</accession>
<dbReference type="STRING" id="396323.VH98_07980"/>
<evidence type="ECO:0000256" key="3">
    <source>
        <dbReference type="ARBA" id="ARBA00022618"/>
    </source>
</evidence>
<sequence length="465" mass="50691">MHTSTTSTVPLMPWTAAELQQATQGYWYQDQQPEQVIKRVLTDSRHAEAGDAFLALKGERFDAHNFVKNVAVQGCQVVIVERPIEQLDIAQLVVADTRLALGYLGQFRRQQFPDLKVLALTGSSGKTTTKEMLGSILSRLAPTLITRGNLNNDLGVPMMLLELRPEHQYAVMELGASHVGEIDYTSNLVQPQVAGILNIGTAHLGEFGGREKICQAKSEIYRHISPEGTSIVPAVDDFTTQINAAVQTTKRLSFGEGGDVFAEQIQLHPQSASFVLHTPQGSASVELPFAGLHNVQNALAACAFALAIGISLEDVVQGLQQAKGAKGRLNFISHQQYVLIDDTYNANPTSMRAAAEVLTQQQGIKVMVMGDIGELGDSSRDEHFALGRDLAQLPLDYVLAVGEFADATVAGAAAEHCHAFETQAQALKFLINLVEKHQPQTMSFLFKGSRYTHMETLMADLMEKL</sequence>
<dbReference type="InterPro" id="IPR005863">
    <property type="entry name" value="UDP-N-AcMur_synth"/>
</dbReference>
<keyword evidence="2 10" id="KW-0436">Ligase</keyword>
<dbReference type="GO" id="GO:0051301">
    <property type="term" value="P:cell division"/>
    <property type="evidence" value="ECO:0007669"/>
    <property type="project" value="UniProtKB-KW"/>
</dbReference>
<dbReference type="InterPro" id="IPR035911">
    <property type="entry name" value="MurE/MurF_N"/>
</dbReference>
<dbReference type="InterPro" id="IPR004101">
    <property type="entry name" value="Mur_ligase_C"/>
</dbReference>
<dbReference type="GO" id="GO:0009252">
    <property type="term" value="P:peptidoglycan biosynthetic process"/>
    <property type="evidence" value="ECO:0007669"/>
    <property type="project" value="UniProtKB-UniRule"/>
</dbReference>
<dbReference type="Proteomes" id="UP000018418">
    <property type="component" value="Unassembled WGS sequence"/>
</dbReference>